<proteinExistence type="predicted"/>
<keyword evidence="1" id="KW-0812">Transmembrane</keyword>
<gene>
    <name evidence="2" type="ORF">JK634_11520</name>
</gene>
<feature type="transmembrane region" description="Helical" evidence="1">
    <location>
        <begin position="37"/>
        <end position="59"/>
    </location>
</feature>
<keyword evidence="3" id="KW-1185">Reference proteome</keyword>
<dbReference type="EMBL" id="JAESWA010000022">
    <property type="protein sequence ID" value="MBL4932439.1"/>
    <property type="molecule type" value="Genomic_DNA"/>
</dbReference>
<organism evidence="2 3">
    <name type="scientific">Clostridium paridis</name>
    <dbReference type="NCBI Taxonomy" id="2803863"/>
    <lineage>
        <taxon>Bacteria</taxon>
        <taxon>Bacillati</taxon>
        <taxon>Bacillota</taxon>
        <taxon>Clostridia</taxon>
        <taxon>Eubacteriales</taxon>
        <taxon>Clostridiaceae</taxon>
        <taxon>Clostridium</taxon>
    </lineage>
</organism>
<dbReference type="RefSeq" id="WP_202767795.1">
    <property type="nucleotide sequence ID" value="NZ_JAESWA010000022.1"/>
</dbReference>
<reference evidence="2" key="1">
    <citation type="submission" date="2021-01" db="EMBL/GenBank/DDBJ databases">
        <title>Genome public.</title>
        <authorList>
            <person name="Liu C."/>
            <person name="Sun Q."/>
        </authorList>
    </citation>
    <scope>NUCLEOTIDE SEQUENCE</scope>
    <source>
        <strain evidence="2">YIM B02565</strain>
    </source>
</reference>
<evidence type="ECO:0000313" key="3">
    <source>
        <dbReference type="Proteomes" id="UP000623681"/>
    </source>
</evidence>
<sequence length="143" mass="16851">MSTARRLDNRRISKKTIDTNSRLYRFNIRKKRKIKLVLTRAIIIALLLIPLTIVGRTLYINYKCKDIYYAVDYYMTSKYAKDYKLLRVKEVNLTYEDDKTAQVTASGLEDTSPHKYSSYKVSFEKTSKGYWQIDNISPVNNDK</sequence>
<protein>
    <submittedName>
        <fullName evidence="2">Uncharacterized protein</fullName>
    </submittedName>
</protein>
<comment type="caution">
    <text evidence="2">The sequence shown here is derived from an EMBL/GenBank/DDBJ whole genome shotgun (WGS) entry which is preliminary data.</text>
</comment>
<keyword evidence="1" id="KW-0472">Membrane</keyword>
<evidence type="ECO:0000313" key="2">
    <source>
        <dbReference type="EMBL" id="MBL4932439.1"/>
    </source>
</evidence>
<evidence type="ECO:0000256" key="1">
    <source>
        <dbReference type="SAM" id="Phobius"/>
    </source>
</evidence>
<keyword evidence="1" id="KW-1133">Transmembrane helix</keyword>
<dbReference type="AlphaFoldDB" id="A0A937FEN2"/>
<name>A0A937FEN2_9CLOT</name>
<dbReference type="Proteomes" id="UP000623681">
    <property type="component" value="Unassembled WGS sequence"/>
</dbReference>
<accession>A0A937FEN2</accession>